<sequence length="318" mass="35133">MAHSFLPAAKNSLPALYPTLYLRHLFLTAHISLVGQARWIRTPRLASLQIPALRRAFSWRIPSGNEILSPKVLPKFIKARLFQPLFPRLGTRASNSLSAAQSARALLTGQEAPSRTFPNTVSPCLGLTQRADSARPSSCTSTRAPRLSVALRCTIRIGHPSELVSLPTRVAGEYISIDLSFCWRSTADLLCFLSRIPPFPTFQDRKSCQCFAASTHRQTSDHRLIKSYTRRPTPISGDLVKTFGESPFLKLLCEGGIQRIDILSGWGGAPHCCGPFSVLPAPSHPQTLTAFPDPMADLKRRAMMRYRGSIPGRSPYDI</sequence>
<reference evidence="1" key="1">
    <citation type="submission" date="2023-03" db="EMBL/GenBank/DDBJ databases">
        <title>Massive genome expansion in bonnet fungi (Mycena s.s.) driven by repeated elements and novel gene families across ecological guilds.</title>
        <authorList>
            <consortium name="Lawrence Berkeley National Laboratory"/>
            <person name="Harder C.B."/>
            <person name="Miyauchi S."/>
            <person name="Viragh M."/>
            <person name="Kuo A."/>
            <person name="Thoen E."/>
            <person name="Andreopoulos B."/>
            <person name="Lu D."/>
            <person name="Skrede I."/>
            <person name="Drula E."/>
            <person name="Henrissat B."/>
            <person name="Morin E."/>
            <person name="Kohler A."/>
            <person name="Barry K."/>
            <person name="LaButti K."/>
            <person name="Morin E."/>
            <person name="Salamov A."/>
            <person name="Lipzen A."/>
            <person name="Mereny Z."/>
            <person name="Hegedus B."/>
            <person name="Baldrian P."/>
            <person name="Stursova M."/>
            <person name="Weitz H."/>
            <person name="Taylor A."/>
            <person name="Grigoriev I.V."/>
            <person name="Nagy L.G."/>
            <person name="Martin F."/>
            <person name="Kauserud H."/>
        </authorList>
    </citation>
    <scope>NUCLEOTIDE SEQUENCE</scope>
    <source>
        <strain evidence="1">CBHHK173m</strain>
    </source>
</reference>
<dbReference type="Proteomes" id="UP001222325">
    <property type="component" value="Unassembled WGS sequence"/>
</dbReference>
<gene>
    <name evidence="1" type="ORF">B0H15DRAFT_86379</name>
</gene>
<accession>A0AAD6TME1</accession>
<organism evidence="1 2">
    <name type="scientific">Mycena belliarum</name>
    <dbReference type="NCBI Taxonomy" id="1033014"/>
    <lineage>
        <taxon>Eukaryota</taxon>
        <taxon>Fungi</taxon>
        <taxon>Dikarya</taxon>
        <taxon>Basidiomycota</taxon>
        <taxon>Agaricomycotina</taxon>
        <taxon>Agaricomycetes</taxon>
        <taxon>Agaricomycetidae</taxon>
        <taxon>Agaricales</taxon>
        <taxon>Marasmiineae</taxon>
        <taxon>Mycenaceae</taxon>
        <taxon>Mycena</taxon>
    </lineage>
</organism>
<evidence type="ECO:0000313" key="1">
    <source>
        <dbReference type="EMBL" id="KAJ7071821.1"/>
    </source>
</evidence>
<protein>
    <submittedName>
        <fullName evidence="1">Uncharacterized protein</fullName>
    </submittedName>
</protein>
<evidence type="ECO:0000313" key="2">
    <source>
        <dbReference type="Proteomes" id="UP001222325"/>
    </source>
</evidence>
<dbReference type="AlphaFoldDB" id="A0AAD6TME1"/>
<name>A0AAD6TME1_9AGAR</name>
<dbReference type="EMBL" id="JARJCN010000123">
    <property type="protein sequence ID" value="KAJ7071821.1"/>
    <property type="molecule type" value="Genomic_DNA"/>
</dbReference>
<keyword evidence="2" id="KW-1185">Reference proteome</keyword>
<proteinExistence type="predicted"/>
<comment type="caution">
    <text evidence="1">The sequence shown here is derived from an EMBL/GenBank/DDBJ whole genome shotgun (WGS) entry which is preliminary data.</text>
</comment>